<dbReference type="WBParaSite" id="PSAMB.scaffold1223size34135.g11752.t1">
    <property type="protein sequence ID" value="PSAMB.scaffold1223size34135.g11752.t1"/>
    <property type="gene ID" value="PSAMB.scaffold1223size34135.g11752"/>
</dbReference>
<dbReference type="AlphaFoldDB" id="A0A914USH5"/>
<dbReference type="InterPro" id="IPR045860">
    <property type="entry name" value="Snake_toxin-like_sf"/>
</dbReference>
<feature type="chain" id="PRO_5037862430" evidence="1">
    <location>
        <begin position="17"/>
        <end position="101"/>
    </location>
</feature>
<dbReference type="SUPFAM" id="SSF57302">
    <property type="entry name" value="Snake toxin-like"/>
    <property type="match status" value="1"/>
</dbReference>
<keyword evidence="2" id="KW-1185">Reference proteome</keyword>
<organism evidence="2 3">
    <name type="scientific">Plectus sambesii</name>
    <dbReference type="NCBI Taxonomy" id="2011161"/>
    <lineage>
        <taxon>Eukaryota</taxon>
        <taxon>Metazoa</taxon>
        <taxon>Ecdysozoa</taxon>
        <taxon>Nematoda</taxon>
        <taxon>Chromadorea</taxon>
        <taxon>Plectida</taxon>
        <taxon>Plectina</taxon>
        <taxon>Plectoidea</taxon>
        <taxon>Plectidae</taxon>
        <taxon>Plectus</taxon>
    </lineage>
</organism>
<protein>
    <submittedName>
        <fullName evidence="3">Uncharacterized protein</fullName>
    </submittedName>
</protein>
<feature type="signal peptide" evidence="1">
    <location>
        <begin position="1"/>
        <end position="16"/>
    </location>
</feature>
<evidence type="ECO:0000256" key="1">
    <source>
        <dbReference type="SAM" id="SignalP"/>
    </source>
</evidence>
<keyword evidence="1" id="KW-0732">Signal</keyword>
<proteinExistence type="predicted"/>
<evidence type="ECO:0000313" key="3">
    <source>
        <dbReference type="WBParaSite" id="PSAMB.scaffold1223size34135.g11752.t1"/>
    </source>
</evidence>
<reference evidence="3" key="1">
    <citation type="submission" date="2022-11" db="UniProtKB">
        <authorList>
            <consortium name="WormBaseParasite"/>
        </authorList>
    </citation>
    <scope>IDENTIFICATION</scope>
</reference>
<accession>A0A914USH5</accession>
<sequence length="101" mass="10768">MKTALVILVCLFPAAALRCELGLSTKANSGTLGNITCPDNNQVCFSAQCTYGNIEPYNTASLKGCGGALTCWQMNFACKELHGSSLRSVSCKECDTDYCNL</sequence>
<dbReference type="Proteomes" id="UP000887566">
    <property type="component" value="Unplaced"/>
</dbReference>
<evidence type="ECO:0000313" key="2">
    <source>
        <dbReference type="Proteomes" id="UP000887566"/>
    </source>
</evidence>
<name>A0A914USH5_9BILA</name>